<keyword evidence="3" id="KW-0347">Helicase</keyword>
<evidence type="ECO:0000313" key="3">
    <source>
        <dbReference type="EMBL" id="GEU60755.1"/>
    </source>
</evidence>
<dbReference type="GO" id="GO:0004386">
    <property type="term" value="F:helicase activity"/>
    <property type="evidence" value="ECO:0007669"/>
    <property type="project" value="UniProtKB-KW"/>
</dbReference>
<dbReference type="InterPro" id="IPR012340">
    <property type="entry name" value="NA-bd_OB-fold"/>
</dbReference>
<organism evidence="3">
    <name type="scientific">Tanacetum cinerariifolium</name>
    <name type="common">Dalmatian daisy</name>
    <name type="synonym">Chrysanthemum cinerariifolium</name>
    <dbReference type="NCBI Taxonomy" id="118510"/>
    <lineage>
        <taxon>Eukaryota</taxon>
        <taxon>Viridiplantae</taxon>
        <taxon>Streptophyta</taxon>
        <taxon>Embryophyta</taxon>
        <taxon>Tracheophyta</taxon>
        <taxon>Spermatophyta</taxon>
        <taxon>Magnoliopsida</taxon>
        <taxon>eudicotyledons</taxon>
        <taxon>Gunneridae</taxon>
        <taxon>Pentapetalae</taxon>
        <taxon>asterids</taxon>
        <taxon>campanulids</taxon>
        <taxon>Asterales</taxon>
        <taxon>Asteraceae</taxon>
        <taxon>Asteroideae</taxon>
        <taxon>Anthemideae</taxon>
        <taxon>Anthemidinae</taxon>
        <taxon>Tanacetum</taxon>
    </lineage>
</organism>
<proteinExistence type="predicted"/>
<dbReference type="Pfam" id="PF21530">
    <property type="entry name" value="Pif1_2B_dom"/>
    <property type="match status" value="1"/>
</dbReference>
<dbReference type="InterPro" id="IPR027417">
    <property type="entry name" value="P-loop_NTPase"/>
</dbReference>
<keyword evidence="3" id="KW-0378">Hydrolase</keyword>
<evidence type="ECO:0000259" key="2">
    <source>
        <dbReference type="Pfam" id="PF21530"/>
    </source>
</evidence>
<reference evidence="3" key="1">
    <citation type="journal article" date="2019" name="Sci. Rep.">
        <title>Draft genome of Tanacetum cinerariifolium, the natural source of mosquito coil.</title>
        <authorList>
            <person name="Yamashiro T."/>
            <person name="Shiraishi A."/>
            <person name="Satake H."/>
            <person name="Nakayama K."/>
        </authorList>
    </citation>
    <scope>NUCLEOTIDE SEQUENCE</scope>
</reference>
<dbReference type="Gene3D" id="2.40.50.140">
    <property type="entry name" value="Nucleic acid-binding proteins"/>
    <property type="match status" value="1"/>
</dbReference>
<feature type="compositionally biased region" description="Low complexity" evidence="1">
    <location>
        <begin position="513"/>
        <end position="532"/>
    </location>
</feature>
<accession>A0A6L2LKP7</accession>
<feature type="domain" description="DNA helicase Pif1-like 2B" evidence="2">
    <location>
        <begin position="135"/>
        <end position="180"/>
    </location>
</feature>
<dbReference type="PANTHER" id="PTHR10492">
    <property type="match status" value="1"/>
</dbReference>
<comment type="caution">
    <text evidence="3">The sequence shown here is derived from an EMBL/GenBank/DDBJ whole genome shotgun (WGS) entry which is preliminary data.</text>
</comment>
<evidence type="ECO:0000256" key="1">
    <source>
        <dbReference type="SAM" id="MobiDB-lite"/>
    </source>
</evidence>
<sequence>MRLYQSDLTEAQKQRLHQFSTWLLDIGDGNIGTLDESETKDIFNVHIHVHLCISDSDMALTDLINFIYDDMTLQTPTVEDLQKKAIVAPTNKSAYMINAHVLSLVNHQQHIYLSSDETIPHGNDGGETELLYPTEYLNSLNRAIIPHMLQLKVGAPIIHLCNLNIAAGMCNRTRLIVTQLLDKVIEARIITGTRTEMAEPSNPAPNQVDKGKLPLVEATTVSIADIKPTHVDQAIEGNAIQANMDLKDTDYFNQPMQLNNASRISCFMCTHTKTWDRTLPNDITLIFGRYTSFIPIPNDNFPEHFFNFIAYNEVDAHADINATSATYYYLNPKIPEASHIRNVYADFINPVPALEIERQPYSTQLEEQMRNRHTIQSLLNVNPQHYEQIRFTTEATLLQIIAPNGCYCFKPIVDDGTATTTITCFNPDAYTFVRDCNSVVNSVEDKDTYHVPSIMSQAEGHRYIFQYHFGKKAKPGRPNFTLNDVLNLTTQPLLALPATESASSPPAKILAESSTSTNPPSTTEVPLPTTTTKDNVTEAAKNPKKKAIQRALFFQEGQPQDKKPRHDA</sequence>
<protein>
    <submittedName>
        <fullName evidence="3">DNA helicase</fullName>
    </submittedName>
</protein>
<dbReference type="InterPro" id="IPR049163">
    <property type="entry name" value="Pif1-like_2B_dom"/>
</dbReference>
<name>A0A6L2LKP7_TANCI</name>
<feature type="region of interest" description="Disordered" evidence="1">
    <location>
        <begin position="497"/>
        <end position="568"/>
    </location>
</feature>
<dbReference type="EMBL" id="BKCJ010004390">
    <property type="protein sequence ID" value="GEU60755.1"/>
    <property type="molecule type" value="Genomic_DNA"/>
</dbReference>
<keyword evidence="3" id="KW-0547">Nucleotide-binding</keyword>
<feature type="compositionally biased region" description="Basic and acidic residues" evidence="1">
    <location>
        <begin position="559"/>
        <end position="568"/>
    </location>
</feature>
<gene>
    <name evidence="3" type="ORF">Tci_032733</name>
</gene>
<dbReference type="PANTHER" id="PTHR10492:SF96">
    <property type="entry name" value="ATP-DEPENDENT DNA HELICASE"/>
    <property type="match status" value="1"/>
</dbReference>
<dbReference type="SUPFAM" id="SSF52540">
    <property type="entry name" value="P-loop containing nucleoside triphosphate hydrolases"/>
    <property type="match status" value="1"/>
</dbReference>
<dbReference type="AlphaFoldDB" id="A0A6L2LKP7"/>
<keyword evidence="3" id="KW-0067">ATP-binding</keyword>